<dbReference type="GO" id="GO:0030016">
    <property type="term" value="C:myofibril"/>
    <property type="evidence" value="ECO:0007669"/>
    <property type="project" value="UniProtKB-SubCell"/>
</dbReference>
<dbReference type="GO" id="GO:0001725">
    <property type="term" value="C:stress fiber"/>
    <property type="evidence" value="ECO:0007669"/>
    <property type="project" value="UniProtKB-SubCell"/>
</dbReference>
<name>A0A3Q0IQN9_DIACI</name>
<evidence type="ECO:0000256" key="12">
    <source>
        <dbReference type="ARBA" id="ARBA00034776"/>
    </source>
</evidence>
<dbReference type="RefSeq" id="XP_026676655.1">
    <property type="nucleotide sequence ID" value="XM_026820854.1"/>
</dbReference>
<dbReference type="STRING" id="121845.A0A3Q0IQN9"/>
<keyword evidence="15" id="KW-1185">Reference proteome</keyword>
<accession>A0A3Q0IQN9</accession>
<organism evidence="15 16">
    <name type="scientific">Diaphorina citri</name>
    <name type="common">Asian citrus psyllid</name>
    <dbReference type="NCBI Taxonomy" id="121845"/>
    <lineage>
        <taxon>Eukaryota</taxon>
        <taxon>Metazoa</taxon>
        <taxon>Ecdysozoa</taxon>
        <taxon>Arthropoda</taxon>
        <taxon>Hexapoda</taxon>
        <taxon>Insecta</taxon>
        <taxon>Pterygota</taxon>
        <taxon>Neoptera</taxon>
        <taxon>Paraneoptera</taxon>
        <taxon>Hemiptera</taxon>
        <taxon>Sternorrhyncha</taxon>
        <taxon>Psylloidea</taxon>
        <taxon>Psyllidae</taxon>
        <taxon>Diaphorininae</taxon>
        <taxon>Diaphorina</taxon>
    </lineage>
</organism>
<evidence type="ECO:0000256" key="10">
    <source>
        <dbReference type="ARBA" id="ARBA00023054"/>
    </source>
</evidence>
<comment type="subcellular location">
    <subcellularLocation>
        <location evidence="3">Cytoplasm</location>
        <location evidence="3">Cell cortex</location>
    </subcellularLocation>
    <subcellularLocation>
        <location evidence="1">Cytoplasm</location>
        <location evidence="1">Cytoskeleton</location>
        <location evidence="1">Microtubule organizing center</location>
        <location evidence="1">Centrosome</location>
    </subcellularLocation>
    <subcellularLocation>
        <location evidence="2">Cytoplasm</location>
        <location evidence="2">Cytoskeleton</location>
        <location evidence="2">Stress fiber</location>
    </subcellularLocation>
    <subcellularLocation>
        <location evidence="4">Cytoplasm</location>
        <location evidence="4">Myofibril</location>
    </subcellularLocation>
</comment>
<evidence type="ECO:0000256" key="4">
    <source>
        <dbReference type="ARBA" id="ARBA00004657"/>
    </source>
</evidence>
<dbReference type="GO" id="GO:0005938">
    <property type="term" value="C:cell cortex"/>
    <property type="evidence" value="ECO:0007669"/>
    <property type="project" value="UniProtKB-SubCell"/>
</dbReference>
<evidence type="ECO:0000313" key="15">
    <source>
        <dbReference type="Proteomes" id="UP000079169"/>
    </source>
</evidence>
<dbReference type="Pfam" id="PF05502">
    <property type="entry name" value="Dynactin_p62"/>
    <property type="match status" value="1"/>
</dbReference>
<keyword evidence="7" id="KW-0597">Phosphoprotein</keyword>
<keyword evidence="11" id="KW-0206">Cytoskeleton</keyword>
<protein>
    <recommendedName>
        <fullName evidence="13">Dynactin subunit 4</fullName>
    </recommendedName>
</protein>
<gene>
    <name evidence="16" type="primary">LOC103505819</name>
</gene>
<dbReference type="Proteomes" id="UP000079169">
    <property type="component" value="Unplaced"/>
</dbReference>
<evidence type="ECO:0000256" key="6">
    <source>
        <dbReference type="ARBA" id="ARBA00022499"/>
    </source>
</evidence>
<evidence type="ECO:0000256" key="5">
    <source>
        <dbReference type="ARBA" id="ARBA00022490"/>
    </source>
</evidence>
<evidence type="ECO:0000256" key="14">
    <source>
        <dbReference type="ARBA" id="ARBA00093507"/>
    </source>
</evidence>
<dbReference type="GO" id="GO:0005869">
    <property type="term" value="C:dynactin complex"/>
    <property type="evidence" value="ECO:0007669"/>
    <property type="project" value="InterPro"/>
</dbReference>
<dbReference type="KEGG" id="dci:103505819"/>
<comment type="similarity">
    <text evidence="12">Belongs to the dynactin subunit 4 family.</text>
</comment>
<sequence length="383" mass="43969">MSAFIVSSFSHSSWPERSNPHTTRLNTLLDYYKSIGSLEKSNINIDQKYIKYLSKPTHLLEDQFGFSANVRKQKVELLKKKNLILTDPSNKITVEPNPSNKITVEPSVPTDKIETLSDDFITKEIDLLSIPSLEQRFNVPDLQPDHVSQLMPYHKRLMVKQSQRCRECEHNVCKPEYNPTSIKFKIQLSGYFCIPEIRILSYTPLIRGQCSEITFKICNQFKESTTIKFRQLSEENSEEDLSYYKTLKKEILLNDISLHKSTIVMEEARIQRMRTTGSVELPKCELVLPPRDDAADCDDLTDNQNYNDDPNVVLWRKCNKVGVRMHVTPKSDLAPGSMVKVGFLLNFTYTNTLSSTLENKQAPQIIPIDVKMFIDIGVVSDPE</sequence>
<keyword evidence="9" id="KW-0007">Acetylation</keyword>
<comment type="subunit">
    <text evidence="14">Subunit of dynactin, a multiprotein complex part of a tripartite complex with dynein and a adapter, such as BICDL1, BICD2 or HOOK3. The dynactin complex is built around ACTR1A/ACTB filament and consists of an actin-related filament composed of a shoulder domain, a pointed end and a barbed end. Its length is defined by its flexible shoulder domain. The soulder is composed of 2 DCTN1 subunits, 4 DCTN2 and 2 DCTN3. The 4 DCNT2 (via N-terminus) bind the ACTR1A filament and act as molecular rulers to determine the length. The pointed end is important for binding dynein-dynactin cargo adapters. Consists of 4 subunits: ACTR10, DCNT4, DCTN5 and DCTN6. The barbed end is composed of a CAPZA1:CAPZB heterodimers, which binds ACTR1A/ACTB filament and dynactin and stabilizes dynactin. Interacts with ATP7B, but not ATP7A, in a copper-dependent manner. Interacts with ANK2; this interaction is required for localization at costameres. Interacts with N4BP2L1.</text>
</comment>
<evidence type="ECO:0000256" key="1">
    <source>
        <dbReference type="ARBA" id="ARBA00004300"/>
    </source>
</evidence>
<keyword evidence="10" id="KW-0175">Coiled coil</keyword>
<keyword evidence="8" id="KW-0832">Ubl conjugation</keyword>
<evidence type="ECO:0000256" key="8">
    <source>
        <dbReference type="ARBA" id="ARBA00022843"/>
    </source>
</evidence>
<dbReference type="PaxDb" id="121845-A0A3Q0IQN9"/>
<keyword evidence="6" id="KW-1017">Isopeptide bond</keyword>
<evidence type="ECO:0000256" key="13">
    <source>
        <dbReference type="ARBA" id="ARBA00034864"/>
    </source>
</evidence>
<dbReference type="InterPro" id="IPR008603">
    <property type="entry name" value="DCTN4"/>
</dbReference>
<proteinExistence type="inferred from homology"/>
<evidence type="ECO:0000256" key="7">
    <source>
        <dbReference type="ARBA" id="ARBA00022553"/>
    </source>
</evidence>
<evidence type="ECO:0000313" key="16">
    <source>
        <dbReference type="RefSeq" id="XP_026676655.1"/>
    </source>
</evidence>
<dbReference type="PANTHER" id="PTHR13034">
    <property type="entry name" value="DYNACTIN P62 SUBUNIT"/>
    <property type="match status" value="1"/>
</dbReference>
<evidence type="ECO:0000256" key="2">
    <source>
        <dbReference type="ARBA" id="ARBA00004529"/>
    </source>
</evidence>
<dbReference type="GeneID" id="103505819"/>
<evidence type="ECO:0000256" key="3">
    <source>
        <dbReference type="ARBA" id="ARBA00004544"/>
    </source>
</evidence>
<reference evidence="16" key="1">
    <citation type="submission" date="2025-08" db="UniProtKB">
        <authorList>
            <consortium name="RefSeq"/>
        </authorList>
    </citation>
    <scope>IDENTIFICATION</scope>
</reference>
<evidence type="ECO:0000256" key="11">
    <source>
        <dbReference type="ARBA" id="ARBA00023212"/>
    </source>
</evidence>
<dbReference type="GO" id="GO:0005813">
    <property type="term" value="C:centrosome"/>
    <property type="evidence" value="ECO:0007669"/>
    <property type="project" value="UniProtKB-SubCell"/>
</dbReference>
<dbReference type="AlphaFoldDB" id="A0A3Q0IQN9"/>
<evidence type="ECO:0000256" key="9">
    <source>
        <dbReference type="ARBA" id="ARBA00022990"/>
    </source>
</evidence>
<keyword evidence="5" id="KW-0963">Cytoplasm</keyword>
<dbReference type="PANTHER" id="PTHR13034:SF2">
    <property type="entry name" value="DYNACTIN SUBUNIT 4"/>
    <property type="match status" value="1"/>
</dbReference>